<dbReference type="InterPro" id="IPR050512">
    <property type="entry name" value="Sulf_AdTrans/APS_kinase"/>
</dbReference>
<dbReference type="NCBIfam" id="NF003013">
    <property type="entry name" value="PRK03846.1"/>
    <property type="match status" value="1"/>
</dbReference>
<accession>A0A6J7KPS0</accession>
<proteinExistence type="inferred from homology"/>
<dbReference type="CDD" id="cd02027">
    <property type="entry name" value="APSK"/>
    <property type="match status" value="1"/>
</dbReference>
<dbReference type="GO" id="GO:0004020">
    <property type="term" value="F:adenylylsulfate kinase activity"/>
    <property type="evidence" value="ECO:0007669"/>
    <property type="project" value="InterPro"/>
</dbReference>
<dbReference type="GO" id="GO:0004781">
    <property type="term" value="F:sulfate adenylyltransferase (ATP) activity"/>
    <property type="evidence" value="ECO:0007669"/>
    <property type="project" value="TreeGrafter"/>
</dbReference>
<dbReference type="InterPro" id="IPR002891">
    <property type="entry name" value="APS"/>
</dbReference>
<dbReference type="NCBIfam" id="NF002059">
    <property type="entry name" value="PRK00889.1"/>
    <property type="match status" value="1"/>
</dbReference>
<keyword evidence="4" id="KW-0067">ATP-binding</keyword>
<keyword evidence="3" id="KW-0547">Nucleotide-binding</keyword>
<evidence type="ECO:0000256" key="1">
    <source>
        <dbReference type="ARBA" id="ARBA00012121"/>
    </source>
</evidence>
<name>A0A6J7KPS0_9ZZZZ</name>
<feature type="domain" description="APS kinase" evidence="5">
    <location>
        <begin position="26"/>
        <end position="182"/>
    </location>
</feature>
<dbReference type="NCBIfam" id="TIGR00455">
    <property type="entry name" value="apsK"/>
    <property type="match status" value="1"/>
</dbReference>
<dbReference type="EMBL" id="CAFBNL010000059">
    <property type="protein sequence ID" value="CAB4956439.1"/>
    <property type="molecule type" value="Genomic_DNA"/>
</dbReference>
<sequence>MFVYRFYSMNPQSNTSDSGFDPRGHGFSLWFTGLSGAGKSTIAEEVTSQLRERGHRVEVLDGDEVREHLSRGLTFSKEDRDINVRRIGWIASVLARNGVVAVTAAISPYRATRNEVRAMHDGAVPPNATQAAFIEIHIATPLEVCEDRDVKGLYAKARSGEIPEFTGISDPYEAPEKCEITIPTQNQSIEESAAMVLAYLDEHGLSQAL</sequence>
<evidence type="ECO:0000259" key="5">
    <source>
        <dbReference type="Pfam" id="PF01583"/>
    </source>
</evidence>
<dbReference type="PANTHER" id="PTHR42700">
    <property type="entry name" value="SULFATE ADENYLYLTRANSFERASE"/>
    <property type="match status" value="1"/>
</dbReference>
<organism evidence="6">
    <name type="scientific">freshwater metagenome</name>
    <dbReference type="NCBI Taxonomy" id="449393"/>
    <lineage>
        <taxon>unclassified sequences</taxon>
        <taxon>metagenomes</taxon>
        <taxon>ecological metagenomes</taxon>
    </lineage>
</organism>
<dbReference type="HAMAP" id="MF_00065">
    <property type="entry name" value="Adenylyl_sulf_kinase"/>
    <property type="match status" value="1"/>
</dbReference>
<dbReference type="GO" id="GO:0010134">
    <property type="term" value="P:sulfate assimilation via adenylyl sulfate reduction"/>
    <property type="evidence" value="ECO:0007669"/>
    <property type="project" value="TreeGrafter"/>
</dbReference>
<dbReference type="Pfam" id="PF01583">
    <property type="entry name" value="APS_kinase"/>
    <property type="match status" value="1"/>
</dbReference>
<dbReference type="SUPFAM" id="SSF52540">
    <property type="entry name" value="P-loop containing nucleoside triphosphate hydrolases"/>
    <property type="match status" value="1"/>
</dbReference>
<evidence type="ECO:0000256" key="3">
    <source>
        <dbReference type="ARBA" id="ARBA00022741"/>
    </source>
</evidence>
<dbReference type="InterPro" id="IPR027417">
    <property type="entry name" value="P-loop_NTPase"/>
</dbReference>
<evidence type="ECO:0000256" key="4">
    <source>
        <dbReference type="ARBA" id="ARBA00022840"/>
    </source>
</evidence>
<dbReference type="InterPro" id="IPR059117">
    <property type="entry name" value="APS_kinase_dom"/>
</dbReference>
<evidence type="ECO:0000256" key="2">
    <source>
        <dbReference type="ARBA" id="ARBA00022679"/>
    </source>
</evidence>
<dbReference type="GO" id="GO:0005737">
    <property type="term" value="C:cytoplasm"/>
    <property type="evidence" value="ECO:0007669"/>
    <property type="project" value="TreeGrafter"/>
</dbReference>
<dbReference type="PANTHER" id="PTHR42700:SF1">
    <property type="entry name" value="SULFATE ADENYLYLTRANSFERASE"/>
    <property type="match status" value="1"/>
</dbReference>
<reference evidence="6" key="1">
    <citation type="submission" date="2020-05" db="EMBL/GenBank/DDBJ databases">
        <authorList>
            <person name="Chiriac C."/>
            <person name="Salcher M."/>
            <person name="Ghai R."/>
            <person name="Kavagutti S V."/>
        </authorList>
    </citation>
    <scope>NUCLEOTIDE SEQUENCE</scope>
</reference>
<protein>
    <recommendedName>
        <fullName evidence="1">adenylyl-sulfate kinase</fullName>
        <ecNumber evidence="1">2.7.1.25</ecNumber>
    </recommendedName>
</protein>
<keyword evidence="2" id="KW-0808">Transferase</keyword>
<evidence type="ECO:0000313" key="6">
    <source>
        <dbReference type="EMBL" id="CAB4956439.1"/>
    </source>
</evidence>
<dbReference type="AlphaFoldDB" id="A0A6J7KPS0"/>
<dbReference type="GO" id="GO:0019379">
    <property type="term" value="P:sulfate assimilation, phosphoadenylyl sulfate reduction by phosphoadenylyl-sulfate reductase (thioredoxin)"/>
    <property type="evidence" value="ECO:0007669"/>
    <property type="project" value="TreeGrafter"/>
</dbReference>
<dbReference type="Gene3D" id="3.40.50.300">
    <property type="entry name" value="P-loop containing nucleotide triphosphate hydrolases"/>
    <property type="match status" value="1"/>
</dbReference>
<dbReference type="GO" id="GO:0005524">
    <property type="term" value="F:ATP binding"/>
    <property type="evidence" value="ECO:0007669"/>
    <property type="project" value="InterPro"/>
</dbReference>
<gene>
    <name evidence="6" type="ORF">UFOPK3789_01018</name>
</gene>
<dbReference type="EC" id="2.7.1.25" evidence="1"/>